<feature type="signal peptide" evidence="2">
    <location>
        <begin position="1"/>
        <end position="20"/>
    </location>
</feature>
<comment type="caution">
    <text evidence="3">The sequence shown here is derived from an EMBL/GenBank/DDBJ whole genome shotgun (WGS) entry which is preliminary data.</text>
</comment>
<dbReference type="EMBL" id="JAESHT010000040">
    <property type="protein sequence ID" value="MBL3675695.1"/>
    <property type="molecule type" value="Genomic_DNA"/>
</dbReference>
<sequence>MFLKISTAIAFCSLAMAAQAAPVAYDYHSITWDTSEDFEKYSSGRLGSNTFNGFSIDFSGGSSNSPGVCFESVYCPTKALVEWDEGEGARNLLGFSGATKYVGFLLDTFWDNGYPEPRTDLPDTFQIVVEGVSGVFKTSLTPTAPEYLGFFDSAGLISISILNFGSEYESGSAMWNYAIDDVITGTDVAPVPLPAAGGFLLAALSSLGWLTKRRKQSAA</sequence>
<protein>
    <submittedName>
        <fullName evidence="3">VPLPA-CTERM sorting domain-containing protein</fullName>
    </submittedName>
</protein>
<keyword evidence="4" id="KW-1185">Reference proteome</keyword>
<feature type="chain" id="PRO_5046191338" evidence="2">
    <location>
        <begin position="21"/>
        <end position="219"/>
    </location>
</feature>
<organism evidence="3 4">
    <name type="scientific">Paracoccus aerius</name>
    <dbReference type="NCBI Taxonomy" id="1915382"/>
    <lineage>
        <taxon>Bacteria</taxon>
        <taxon>Pseudomonadati</taxon>
        <taxon>Pseudomonadota</taxon>
        <taxon>Alphaproteobacteria</taxon>
        <taxon>Rhodobacterales</taxon>
        <taxon>Paracoccaceae</taxon>
        <taxon>Paracoccus</taxon>
    </lineage>
</organism>
<keyword evidence="1" id="KW-0812">Transmembrane</keyword>
<name>A0ABS1SAE3_9RHOB</name>
<evidence type="ECO:0000256" key="1">
    <source>
        <dbReference type="SAM" id="Phobius"/>
    </source>
</evidence>
<feature type="transmembrane region" description="Helical" evidence="1">
    <location>
        <begin position="191"/>
        <end position="210"/>
    </location>
</feature>
<keyword evidence="1" id="KW-1133">Transmembrane helix</keyword>
<proteinExistence type="predicted"/>
<evidence type="ECO:0000313" key="4">
    <source>
        <dbReference type="Proteomes" id="UP000644749"/>
    </source>
</evidence>
<keyword evidence="1" id="KW-0472">Membrane</keyword>
<dbReference type="RefSeq" id="WP_377706301.1">
    <property type="nucleotide sequence ID" value="NZ_JBHRUM010000100.1"/>
</dbReference>
<dbReference type="Proteomes" id="UP000644749">
    <property type="component" value="Unassembled WGS sequence"/>
</dbReference>
<evidence type="ECO:0000313" key="3">
    <source>
        <dbReference type="EMBL" id="MBL3675695.1"/>
    </source>
</evidence>
<gene>
    <name evidence="3" type="ORF">JL111_19705</name>
</gene>
<accession>A0ABS1SAE3</accession>
<keyword evidence="2" id="KW-0732">Signal</keyword>
<evidence type="ECO:0000256" key="2">
    <source>
        <dbReference type="SAM" id="SignalP"/>
    </source>
</evidence>
<reference evidence="3 4" key="1">
    <citation type="submission" date="2021-01" db="EMBL/GenBank/DDBJ databases">
        <title>011410 draft genome.</title>
        <authorList>
            <person name="Lang L."/>
        </authorList>
    </citation>
    <scope>NUCLEOTIDE SEQUENCE [LARGE SCALE GENOMIC DNA]</scope>
    <source>
        <strain evidence="3 4">KCTC 42845</strain>
    </source>
</reference>